<dbReference type="Gene3D" id="3.20.20.300">
    <property type="entry name" value="Glycoside hydrolase, family 3, N-terminal domain"/>
    <property type="match status" value="3"/>
</dbReference>
<gene>
    <name evidence="6" type="ORF">ACH5RR_004442</name>
</gene>
<dbReference type="Gene3D" id="3.40.50.1700">
    <property type="entry name" value="Glycoside hydrolase family 3 C-terminal domain"/>
    <property type="match status" value="2"/>
</dbReference>
<dbReference type="InterPro" id="IPR036881">
    <property type="entry name" value="Glyco_hydro_3_C_sf"/>
</dbReference>
<dbReference type="Pfam" id="PF00933">
    <property type="entry name" value="Glyco_hydro_3"/>
    <property type="match status" value="1"/>
</dbReference>
<dbReference type="InterPro" id="IPR017853">
    <property type="entry name" value="GH"/>
</dbReference>
<feature type="chain" id="PRO_5044838994" description="Beta-glucosidase" evidence="3">
    <location>
        <begin position="23"/>
        <end position="488"/>
    </location>
</feature>
<feature type="domain" description="Glycoside hydrolase family 3 C-terminal" evidence="5">
    <location>
        <begin position="400"/>
        <end position="481"/>
    </location>
</feature>
<evidence type="ECO:0000259" key="4">
    <source>
        <dbReference type="Pfam" id="PF00933"/>
    </source>
</evidence>
<evidence type="ECO:0000256" key="3">
    <source>
        <dbReference type="SAM" id="SignalP"/>
    </source>
</evidence>
<evidence type="ECO:0000313" key="6">
    <source>
        <dbReference type="EMBL" id="KAL3535981.1"/>
    </source>
</evidence>
<comment type="caution">
    <text evidence="6">The sequence shown here is derived from an EMBL/GenBank/DDBJ whole genome shotgun (WGS) entry which is preliminary data.</text>
</comment>
<dbReference type="InterPro" id="IPR002772">
    <property type="entry name" value="Glyco_hydro_3_C"/>
</dbReference>
<dbReference type="InterPro" id="IPR001764">
    <property type="entry name" value="Glyco_hydro_3_N"/>
</dbReference>
<dbReference type="AlphaFoldDB" id="A0ABD3AXQ8"/>
<evidence type="ECO:0000256" key="1">
    <source>
        <dbReference type="ARBA" id="ARBA00022801"/>
    </source>
</evidence>
<dbReference type="Proteomes" id="UP001630127">
    <property type="component" value="Unassembled WGS sequence"/>
</dbReference>
<dbReference type="PANTHER" id="PTHR30620">
    <property type="entry name" value="PERIPLASMIC BETA-GLUCOSIDASE-RELATED"/>
    <property type="match status" value="1"/>
</dbReference>
<dbReference type="PANTHER" id="PTHR30620:SF91">
    <property type="entry name" value="BETA-GLUCOSIDASE"/>
    <property type="match status" value="1"/>
</dbReference>
<dbReference type="GO" id="GO:0016798">
    <property type="term" value="F:hydrolase activity, acting on glycosyl bonds"/>
    <property type="evidence" value="ECO:0007669"/>
    <property type="project" value="UniProtKB-KW"/>
</dbReference>
<dbReference type="EMBL" id="JBJUIK010000002">
    <property type="protein sequence ID" value="KAL3535981.1"/>
    <property type="molecule type" value="Genomic_DNA"/>
</dbReference>
<evidence type="ECO:0000256" key="2">
    <source>
        <dbReference type="ARBA" id="ARBA00023295"/>
    </source>
</evidence>
<evidence type="ECO:0008006" key="8">
    <source>
        <dbReference type="Google" id="ProtNLM"/>
    </source>
</evidence>
<accession>A0ABD3AXQ8</accession>
<keyword evidence="3" id="KW-0732">Signal</keyword>
<dbReference type="SUPFAM" id="SSF51445">
    <property type="entry name" value="(Trans)glycosidases"/>
    <property type="match status" value="1"/>
</dbReference>
<name>A0ABD3AXQ8_9GENT</name>
<dbReference type="Pfam" id="PF01915">
    <property type="entry name" value="Glyco_hydro_3_C"/>
    <property type="match status" value="1"/>
</dbReference>
<organism evidence="6 7">
    <name type="scientific">Cinchona calisaya</name>
    <dbReference type="NCBI Taxonomy" id="153742"/>
    <lineage>
        <taxon>Eukaryota</taxon>
        <taxon>Viridiplantae</taxon>
        <taxon>Streptophyta</taxon>
        <taxon>Embryophyta</taxon>
        <taxon>Tracheophyta</taxon>
        <taxon>Spermatophyta</taxon>
        <taxon>Magnoliopsida</taxon>
        <taxon>eudicotyledons</taxon>
        <taxon>Gunneridae</taxon>
        <taxon>Pentapetalae</taxon>
        <taxon>asterids</taxon>
        <taxon>lamiids</taxon>
        <taxon>Gentianales</taxon>
        <taxon>Rubiaceae</taxon>
        <taxon>Cinchonoideae</taxon>
        <taxon>Cinchoneae</taxon>
        <taxon>Cinchona</taxon>
    </lineage>
</organism>
<feature type="signal peptide" evidence="3">
    <location>
        <begin position="1"/>
        <end position="22"/>
    </location>
</feature>
<keyword evidence="1" id="KW-0378">Hydrolase</keyword>
<protein>
    <recommendedName>
        <fullName evidence="8">Beta-glucosidase</fullName>
    </recommendedName>
</protein>
<reference evidence="6 7" key="1">
    <citation type="submission" date="2024-11" db="EMBL/GenBank/DDBJ databases">
        <title>A near-complete genome assembly of Cinchona calisaya.</title>
        <authorList>
            <person name="Lian D.C."/>
            <person name="Zhao X.W."/>
            <person name="Wei L."/>
        </authorList>
    </citation>
    <scope>NUCLEOTIDE SEQUENCE [LARGE SCALE GENOMIC DNA]</scope>
    <source>
        <tissue evidence="6">Nenye</tissue>
    </source>
</reference>
<keyword evidence="2" id="KW-0326">Glycosidase</keyword>
<dbReference type="InterPro" id="IPR036962">
    <property type="entry name" value="Glyco_hydro_3_N_sf"/>
</dbReference>
<dbReference type="InterPro" id="IPR051915">
    <property type="entry name" value="Cellulose_Degrad_GH3"/>
</dbReference>
<proteinExistence type="predicted"/>
<evidence type="ECO:0000259" key="5">
    <source>
        <dbReference type="Pfam" id="PF01915"/>
    </source>
</evidence>
<evidence type="ECO:0000313" key="7">
    <source>
        <dbReference type="Proteomes" id="UP001630127"/>
    </source>
</evidence>
<dbReference type="SUPFAM" id="SSF52279">
    <property type="entry name" value="Beta-D-glucan exohydrolase, C-terminal domain"/>
    <property type="match status" value="1"/>
</dbReference>
<sequence length="488" mass="54408">MAKEYSVMIGILLVLCCWMVNAKPGYMKCKDPNQPLNQRIGDLMQRMTFEEKIGQMALIDLSVASVGVVNTYHIDPELVNKIGVATAREVKATGIHLTFAPSIAVCRDPRWGRCYERYSENPNVVRAMTQIIPGLQGDIPPDIRKGVPYVYVDFSSEKVAACAKYFAGDGGTNRGINENNTNGIKMHANHDQITDYLKDALHFKGIVISDWQGIGKITSAPHANYHYSILTSINAGIDMIMIPYNFTEFFNGLTFLVEKNYIPITRIDDAAKRILRVKFTMFLFEEPTTNGPMVKYLGHQSHRELAREAERKYLVLLMNGKQGDKPLLPIVGPAARVLVASRHADNLGYQCGGWTIEQQGLSGNLTIGTTILGAIRNTIHQPTEVIFEENPDTAYVSSFRCVVILITGRPFVIQPYLDQIDALVAAWLPGTEGQGVADVLFGDYGFSGKLSYTWFKSVDQLPMHVEDRHYDPLFPFGFGLTTEPVKCN</sequence>
<feature type="domain" description="Glycoside hydrolase family 3 N-terminal" evidence="4">
    <location>
        <begin position="74"/>
        <end position="179"/>
    </location>
</feature>
<keyword evidence="7" id="KW-1185">Reference proteome</keyword>